<gene>
    <name evidence="1" type="ORF">LPW39_00650</name>
</gene>
<dbReference type="InterPro" id="IPR043129">
    <property type="entry name" value="ATPase_NBD"/>
</dbReference>
<accession>A0AAW4XSF8</accession>
<evidence type="ECO:0000313" key="1">
    <source>
        <dbReference type="EMBL" id="MCD2163641.1"/>
    </source>
</evidence>
<dbReference type="InterPro" id="IPR005883">
    <property type="entry name" value="PilM"/>
</dbReference>
<sequence>MVSMGSLFRRQPSSLLGIDVSASSIKLVELGRNGSGQYVVERCAQELLEPGWVTESGIERFDEVADSLRRLVKKSGTRTKQAALALPLSAVIQKKIVLPSGLSELEMEFQVESEANQYIPFSLDEVNLDFYVIGPSSNSIGDVDVLIAAARKETVQDRQGLAEAAGLKPVVLEIESNATALAARRLIGNMPSKGKDAFIAIFEIGGNASFLQIIHNNQVIYERDQSFNGGQLTQMIMRQYGFSQEEAEQKKRGGDLPADYKQVVLKPFVESIGQEINRALQFFFTSTPHNRIDHILLAGGSAVLSGLTDAVIDATGFAASAANPFEDMVMDAAVRSRAKSKDFTTYLTACGLALRRYAA</sequence>
<dbReference type="RefSeq" id="WP_230770497.1">
    <property type="nucleotide sequence ID" value="NZ_JAJNCT010000003.1"/>
</dbReference>
<dbReference type="PANTHER" id="PTHR32432:SF3">
    <property type="entry name" value="ETHANOLAMINE UTILIZATION PROTEIN EUTJ"/>
    <property type="match status" value="1"/>
</dbReference>
<dbReference type="Proteomes" id="UP001199260">
    <property type="component" value="Unassembled WGS sequence"/>
</dbReference>
<dbReference type="NCBIfam" id="TIGR01175">
    <property type="entry name" value="pilM"/>
    <property type="match status" value="1"/>
</dbReference>
<dbReference type="AlphaFoldDB" id="A0AAW4XSF8"/>
<dbReference type="SUPFAM" id="SSF53067">
    <property type="entry name" value="Actin-like ATPase domain"/>
    <property type="match status" value="2"/>
</dbReference>
<evidence type="ECO:0000313" key="2">
    <source>
        <dbReference type="Proteomes" id="UP001199260"/>
    </source>
</evidence>
<dbReference type="EMBL" id="JAJNCT010000003">
    <property type="protein sequence ID" value="MCD2163641.1"/>
    <property type="molecule type" value="Genomic_DNA"/>
</dbReference>
<comment type="caution">
    <text evidence="1">The sequence shown here is derived from an EMBL/GenBank/DDBJ whole genome shotgun (WGS) entry which is preliminary data.</text>
</comment>
<keyword evidence="2" id="KW-1185">Reference proteome</keyword>
<organism evidence="1 2">
    <name type="scientific">Comamonas koreensis</name>
    <dbReference type="NCBI Taxonomy" id="160825"/>
    <lineage>
        <taxon>Bacteria</taxon>
        <taxon>Pseudomonadati</taxon>
        <taxon>Pseudomonadota</taxon>
        <taxon>Betaproteobacteria</taxon>
        <taxon>Burkholderiales</taxon>
        <taxon>Comamonadaceae</taxon>
        <taxon>Comamonas</taxon>
    </lineage>
</organism>
<dbReference type="Pfam" id="PF11104">
    <property type="entry name" value="PilM_2"/>
    <property type="match status" value="1"/>
</dbReference>
<dbReference type="CDD" id="cd24049">
    <property type="entry name" value="ASKHA_NBD_PilM"/>
    <property type="match status" value="1"/>
</dbReference>
<dbReference type="PIRSF" id="PIRSF019169">
    <property type="entry name" value="PilM"/>
    <property type="match status" value="1"/>
</dbReference>
<name>A0AAW4XSF8_9BURK</name>
<dbReference type="InterPro" id="IPR050696">
    <property type="entry name" value="FtsA/MreB"/>
</dbReference>
<reference evidence="1 2" key="1">
    <citation type="submission" date="2021-11" db="EMBL/GenBank/DDBJ databases">
        <title>Genome sequence.</title>
        <authorList>
            <person name="Sun Q."/>
        </authorList>
    </citation>
    <scope>NUCLEOTIDE SEQUENCE [LARGE SCALE GENOMIC DNA]</scope>
    <source>
        <strain evidence="1 2">KCTC 12005</strain>
    </source>
</reference>
<dbReference type="Gene3D" id="3.30.1490.300">
    <property type="match status" value="1"/>
</dbReference>
<dbReference type="PANTHER" id="PTHR32432">
    <property type="entry name" value="CELL DIVISION PROTEIN FTSA-RELATED"/>
    <property type="match status" value="1"/>
</dbReference>
<dbReference type="Gene3D" id="3.30.420.40">
    <property type="match status" value="2"/>
</dbReference>
<proteinExistence type="predicted"/>
<protein>
    <submittedName>
        <fullName evidence="1">Pilus assembly protein PilM</fullName>
    </submittedName>
</protein>